<gene>
    <name evidence="7" type="ORF">O4G74_00110</name>
</gene>
<organism evidence="7 8">
    <name type="scientific">Henriciella marina</name>
    <dbReference type="NCBI Taxonomy" id="453851"/>
    <lineage>
        <taxon>Bacteria</taxon>
        <taxon>Pseudomonadati</taxon>
        <taxon>Pseudomonadota</taxon>
        <taxon>Alphaproteobacteria</taxon>
        <taxon>Hyphomonadales</taxon>
        <taxon>Hyphomonadaceae</taxon>
        <taxon>Henriciella</taxon>
    </lineage>
</organism>
<dbReference type="InterPro" id="IPR044043">
    <property type="entry name" value="VanA_C_cat"/>
</dbReference>
<evidence type="ECO:0000256" key="2">
    <source>
        <dbReference type="ARBA" id="ARBA00022723"/>
    </source>
</evidence>
<keyword evidence="2" id="KW-0479">Metal-binding</keyword>
<keyword evidence="4" id="KW-0408">Iron</keyword>
<dbReference type="Pfam" id="PF00355">
    <property type="entry name" value="Rieske"/>
    <property type="match status" value="1"/>
</dbReference>
<keyword evidence="1" id="KW-0001">2Fe-2S</keyword>
<dbReference type="EMBL" id="JAPWGW010000001">
    <property type="protein sequence ID" value="MCZ4296448.1"/>
    <property type="molecule type" value="Genomic_DNA"/>
</dbReference>
<accession>A0ABT4LSB8</accession>
<evidence type="ECO:0000256" key="5">
    <source>
        <dbReference type="ARBA" id="ARBA00023014"/>
    </source>
</evidence>
<dbReference type="Gene3D" id="3.90.380.10">
    <property type="entry name" value="Naphthalene 1,2-dioxygenase Alpha Subunit, Chain A, domain 1"/>
    <property type="match status" value="1"/>
</dbReference>
<dbReference type="RefSeq" id="WP_269400642.1">
    <property type="nucleotide sequence ID" value="NZ_JAPWGW010000001.1"/>
</dbReference>
<dbReference type="PROSITE" id="PS51296">
    <property type="entry name" value="RIESKE"/>
    <property type="match status" value="1"/>
</dbReference>
<evidence type="ECO:0000313" key="8">
    <source>
        <dbReference type="Proteomes" id="UP001083770"/>
    </source>
</evidence>
<dbReference type="SUPFAM" id="SSF50022">
    <property type="entry name" value="ISP domain"/>
    <property type="match status" value="1"/>
</dbReference>
<comment type="caution">
    <text evidence="7">The sequence shown here is derived from an EMBL/GenBank/DDBJ whole genome shotgun (WGS) entry which is preliminary data.</text>
</comment>
<evidence type="ECO:0000259" key="6">
    <source>
        <dbReference type="PROSITE" id="PS51296"/>
    </source>
</evidence>
<protein>
    <submittedName>
        <fullName evidence="7">Rieske 2Fe-2S domain-containing protein</fullName>
    </submittedName>
</protein>
<dbReference type="InterPro" id="IPR036922">
    <property type="entry name" value="Rieske_2Fe-2S_sf"/>
</dbReference>
<name>A0ABT4LSB8_9PROT</name>
<keyword evidence="3" id="KW-0560">Oxidoreductase</keyword>
<dbReference type="InterPro" id="IPR050584">
    <property type="entry name" value="Cholesterol_7-desaturase"/>
</dbReference>
<sequence>MTYADQIKTVKDYVRLPFLYDHWYVAGFKDEFDRTPKARTLLERSLVFYRSEAGELLVFQNRCLHRSFPLSESKLEGDELVCRYHGIRYDTEGAVTRVPCQAHVPNRKLRKYPVKEVGPFVFIWMGEADDPRKEEKFVKLPFLEDPSFRTVSDVVELKSNYLLMQENLNDLTHFSYLHRDSFGIDDSFLDNERVIEKTPEGIHCKHIAYFDGPAAAQLPPDVHPMLEGQKLEKWDGGTAVSPGIFKGYAPVFYTDKDGKRAALESFVMHYLTPETRSTSHYWWSISNNYAIENDEYYAAVKQFANVGFEEDLWACENMQNLLDNDRIEFEEMVIAGDQAGMLFRKVMLDWVQTEHGAGPAD</sequence>
<evidence type="ECO:0000313" key="7">
    <source>
        <dbReference type="EMBL" id="MCZ4296448.1"/>
    </source>
</evidence>
<evidence type="ECO:0000256" key="1">
    <source>
        <dbReference type="ARBA" id="ARBA00022714"/>
    </source>
</evidence>
<evidence type="ECO:0000256" key="3">
    <source>
        <dbReference type="ARBA" id="ARBA00023002"/>
    </source>
</evidence>
<dbReference type="InterPro" id="IPR017941">
    <property type="entry name" value="Rieske_2Fe-2S"/>
</dbReference>
<feature type="domain" description="Rieske" evidence="6">
    <location>
        <begin position="23"/>
        <end position="123"/>
    </location>
</feature>
<reference evidence="7" key="1">
    <citation type="submission" date="2022-12" db="EMBL/GenBank/DDBJ databases">
        <title>Bacterial isolates from different developmental stages of Nematostella vectensis.</title>
        <authorList>
            <person name="Fraune S."/>
        </authorList>
    </citation>
    <scope>NUCLEOTIDE SEQUENCE</scope>
    <source>
        <strain evidence="7">G21632-S1</strain>
    </source>
</reference>
<dbReference type="SUPFAM" id="SSF55961">
    <property type="entry name" value="Bet v1-like"/>
    <property type="match status" value="1"/>
</dbReference>
<proteinExistence type="predicted"/>
<dbReference type="Pfam" id="PF19112">
    <property type="entry name" value="VanA_C"/>
    <property type="match status" value="1"/>
</dbReference>
<dbReference type="PANTHER" id="PTHR21266">
    <property type="entry name" value="IRON-SULFUR DOMAIN CONTAINING PROTEIN"/>
    <property type="match status" value="1"/>
</dbReference>
<evidence type="ECO:0000256" key="4">
    <source>
        <dbReference type="ARBA" id="ARBA00023004"/>
    </source>
</evidence>
<keyword evidence="5" id="KW-0411">Iron-sulfur</keyword>
<dbReference type="Proteomes" id="UP001083770">
    <property type="component" value="Unassembled WGS sequence"/>
</dbReference>
<dbReference type="PANTHER" id="PTHR21266:SF60">
    <property type="entry name" value="3-KETOSTEROID-9-ALPHA-MONOOXYGENASE, OXYGENASE COMPONENT"/>
    <property type="match status" value="1"/>
</dbReference>
<dbReference type="Gene3D" id="2.102.10.10">
    <property type="entry name" value="Rieske [2Fe-2S] iron-sulphur domain"/>
    <property type="match status" value="1"/>
</dbReference>
<keyword evidence="8" id="KW-1185">Reference proteome</keyword>